<evidence type="ECO:0000256" key="2">
    <source>
        <dbReference type="SAM" id="SignalP"/>
    </source>
</evidence>
<dbReference type="InterPro" id="IPR004155">
    <property type="entry name" value="PBS_lyase_HEAT"/>
</dbReference>
<feature type="compositionally biased region" description="Pro residues" evidence="1">
    <location>
        <begin position="54"/>
        <end position="80"/>
    </location>
</feature>
<keyword evidence="3" id="KW-0456">Lyase</keyword>
<organism evidence="3 4">
    <name type="scientific">Rohdeia mirabilis</name>
    <dbReference type="NCBI Taxonomy" id="2528008"/>
    <lineage>
        <taxon>Bacteria</taxon>
        <taxon>Pseudomonadati</taxon>
        <taxon>Planctomycetota</taxon>
        <taxon>Planctomycetia</taxon>
        <taxon>Planctomycetia incertae sedis</taxon>
        <taxon>Rohdeia</taxon>
    </lineage>
</organism>
<keyword evidence="2" id="KW-0732">Signal</keyword>
<accession>A0A518D0H8</accession>
<reference evidence="3 4" key="1">
    <citation type="submission" date="2019-02" db="EMBL/GenBank/DDBJ databases">
        <title>Deep-cultivation of Planctomycetes and their phenomic and genomic characterization uncovers novel biology.</title>
        <authorList>
            <person name="Wiegand S."/>
            <person name="Jogler M."/>
            <person name="Boedeker C."/>
            <person name="Pinto D."/>
            <person name="Vollmers J."/>
            <person name="Rivas-Marin E."/>
            <person name="Kohn T."/>
            <person name="Peeters S.H."/>
            <person name="Heuer A."/>
            <person name="Rast P."/>
            <person name="Oberbeckmann S."/>
            <person name="Bunk B."/>
            <person name="Jeske O."/>
            <person name="Meyerdierks A."/>
            <person name="Storesund J.E."/>
            <person name="Kallscheuer N."/>
            <person name="Luecker S."/>
            <person name="Lage O.M."/>
            <person name="Pohl T."/>
            <person name="Merkel B.J."/>
            <person name="Hornburger P."/>
            <person name="Mueller R.-W."/>
            <person name="Bruemmer F."/>
            <person name="Labrenz M."/>
            <person name="Spormann A.M."/>
            <person name="Op den Camp H."/>
            <person name="Overmann J."/>
            <person name="Amann R."/>
            <person name="Jetten M.S.M."/>
            <person name="Mascher T."/>
            <person name="Medema M.H."/>
            <person name="Devos D.P."/>
            <person name="Kaster A.-K."/>
            <person name="Ovreas L."/>
            <person name="Rohde M."/>
            <person name="Galperin M.Y."/>
            <person name="Jogler C."/>
        </authorList>
    </citation>
    <scope>NUCLEOTIDE SEQUENCE [LARGE SCALE GENOMIC DNA]</scope>
    <source>
        <strain evidence="3 4">Pla163</strain>
    </source>
</reference>
<gene>
    <name evidence="3" type="ORF">Pla163_21060</name>
</gene>
<dbReference type="PANTHER" id="PTHR12697:SF5">
    <property type="entry name" value="DEOXYHYPUSINE HYDROXYLASE"/>
    <property type="match status" value="1"/>
</dbReference>
<evidence type="ECO:0000313" key="4">
    <source>
        <dbReference type="Proteomes" id="UP000319342"/>
    </source>
</evidence>
<protein>
    <submittedName>
        <fullName evidence="3">PBS lyase HEAT-like repeat protein</fullName>
    </submittedName>
</protein>
<dbReference type="SUPFAM" id="SSF48371">
    <property type="entry name" value="ARM repeat"/>
    <property type="match status" value="2"/>
</dbReference>
<dbReference type="GO" id="GO:0016829">
    <property type="term" value="F:lyase activity"/>
    <property type="evidence" value="ECO:0007669"/>
    <property type="project" value="UniProtKB-KW"/>
</dbReference>
<feature type="signal peptide" evidence="2">
    <location>
        <begin position="1"/>
        <end position="23"/>
    </location>
</feature>
<dbReference type="Pfam" id="PF13646">
    <property type="entry name" value="HEAT_2"/>
    <property type="match status" value="1"/>
</dbReference>
<dbReference type="GO" id="GO:0016491">
    <property type="term" value="F:oxidoreductase activity"/>
    <property type="evidence" value="ECO:0007669"/>
    <property type="project" value="TreeGrafter"/>
</dbReference>
<dbReference type="RefSeq" id="WP_145187503.1">
    <property type="nucleotide sequence ID" value="NZ_CP036290.1"/>
</dbReference>
<dbReference type="PANTHER" id="PTHR12697">
    <property type="entry name" value="PBS LYASE HEAT-LIKE PROTEIN"/>
    <property type="match status" value="1"/>
</dbReference>
<dbReference type="InterPro" id="IPR016024">
    <property type="entry name" value="ARM-type_fold"/>
</dbReference>
<dbReference type="Proteomes" id="UP000319342">
    <property type="component" value="Chromosome"/>
</dbReference>
<name>A0A518D0H8_9BACT</name>
<dbReference type="Gene3D" id="1.25.10.10">
    <property type="entry name" value="Leucine-rich Repeat Variant"/>
    <property type="match status" value="2"/>
</dbReference>
<feature type="chain" id="PRO_5022155619" evidence="2">
    <location>
        <begin position="24"/>
        <end position="726"/>
    </location>
</feature>
<dbReference type="EMBL" id="CP036290">
    <property type="protein sequence ID" value="QDU84986.1"/>
    <property type="molecule type" value="Genomic_DNA"/>
</dbReference>
<feature type="region of interest" description="Disordered" evidence="1">
    <location>
        <begin position="28"/>
        <end position="94"/>
    </location>
</feature>
<dbReference type="OrthoDB" id="266629at2"/>
<proteinExistence type="predicted"/>
<evidence type="ECO:0000313" key="3">
    <source>
        <dbReference type="EMBL" id="QDU84986.1"/>
    </source>
</evidence>
<dbReference type="SMART" id="SM00567">
    <property type="entry name" value="EZ_HEAT"/>
    <property type="match status" value="2"/>
</dbReference>
<sequence precursor="true">MQKFILGALTLSTVAWIGSDAFAHGGTYRGPGDTVPPGAGNPPAGGGPTTPSSPQGPAPEAPQGPTTPPPTGGPPLPGAPPGGGKGPTTGTDQVDTSADLTLWSFWWEFNKEPYINLKAAIHTAAPATGSSDFFLGDGEQSEAKDTLKPSSDQIRGTIVPALLRALETETNNDIVTGCLIALAKIGDLPGEDGRSEFSEVIASFLKDPNQEISETAALSLGILANSSKNNLDRLVGLMTDNKVGREALGDTESGAPLRTRTFAAYGLGLVGYRAESDPQTDVRGSIVQHFADALMPAEREATQDLAAAIVISMGLVPLEPSGNIEELTAKVDPNEPGTIDTLEKQIALLSTVFDDLRLDRYMRAHVPTALARMLQSLEDRSDLVEHRRAIKKHVAELLLVPLDPRKGGKYEEEVQQSCSLALGLVGDSDEDDLDEEIRKVLTSAYKNQQRQAKNFALIALAKIGARKGEEVDEDGAPVAADDRFEVGRAEVVKHLLARLKSGRSGEEHYAGLGIGVMNWMLSNANEKVDTPSIVTLHGALADSKAAEDIGAFSVASALAGDPSAKEALQRLLTKTKEPVARGYVTLALGMLRINESQDIIKTIVEQSEYQPDLLKQAAIALGLLGDKNTVPQLIDMLRGAKSLATQASLASALGFIGDRRSVDPLVEMLEDKTMTETARGFAAVALGIVADKEPLPWNSKIAVDLNYRASLETLNTQDGKGVLNIL</sequence>
<dbReference type="AlphaFoldDB" id="A0A518D0H8"/>
<keyword evidence="4" id="KW-1185">Reference proteome</keyword>
<evidence type="ECO:0000256" key="1">
    <source>
        <dbReference type="SAM" id="MobiDB-lite"/>
    </source>
</evidence>
<dbReference type="InterPro" id="IPR011989">
    <property type="entry name" value="ARM-like"/>
</dbReference>